<dbReference type="GO" id="GO:0006552">
    <property type="term" value="P:L-leucine catabolic process"/>
    <property type="evidence" value="ECO:0007669"/>
    <property type="project" value="TreeGrafter"/>
</dbReference>
<proteinExistence type="inferred from homology"/>
<dbReference type="GO" id="GO:0046951">
    <property type="term" value="P:ketone body biosynthetic process"/>
    <property type="evidence" value="ECO:0007669"/>
    <property type="project" value="TreeGrafter"/>
</dbReference>
<protein>
    <submittedName>
        <fullName evidence="6">Homocitrate synthase</fullName>
        <ecNumber evidence="6">2.3.3.14</ecNumber>
    </submittedName>
</protein>
<dbReference type="GO" id="GO:0046872">
    <property type="term" value="F:metal ion binding"/>
    <property type="evidence" value="ECO:0007669"/>
    <property type="project" value="UniProtKB-KW"/>
</dbReference>
<organism evidence="6">
    <name type="scientific">Candidatus Methanophaga sp. ANME-1 ERB7</name>
    <dbReference type="NCBI Taxonomy" id="2759913"/>
    <lineage>
        <taxon>Archaea</taxon>
        <taxon>Methanobacteriati</taxon>
        <taxon>Methanobacteriota</taxon>
        <taxon>Stenosarchaea group</taxon>
        <taxon>Methanomicrobia</taxon>
        <taxon>Candidatus Methanophagales</taxon>
        <taxon>Candidatus Methanophagaceae</taxon>
        <taxon>Candidatus Methanophaga</taxon>
    </lineage>
</organism>
<evidence type="ECO:0000256" key="2">
    <source>
        <dbReference type="ARBA" id="ARBA00022723"/>
    </source>
</evidence>
<feature type="compositionally biased region" description="Basic and acidic residues" evidence="4">
    <location>
        <begin position="346"/>
        <end position="367"/>
    </location>
</feature>
<keyword evidence="2" id="KW-0479">Metal-binding</keyword>
<accession>A0A7G9ZC47</accession>
<dbReference type="InterPro" id="IPR043594">
    <property type="entry name" value="HMGL"/>
</dbReference>
<keyword evidence="6" id="KW-0808">Transferase</keyword>
<dbReference type="PANTHER" id="PTHR42738:SF7">
    <property type="entry name" value="HYDROXYMETHYLGLUTARYL-COA LYASE"/>
    <property type="match status" value="1"/>
</dbReference>
<feature type="compositionally biased region" description="Basic and acidic residues" evidence="4">
    <location>
        <begin position="377"/>
        <end position="391"/>
    </location>
</feature>
<dbReference type="EMBL" id="MT631703">
    <property type="protein sequence ID" value="QNO57831.1"/>
    <property type="molecule type" value="Genomic_DNA"/>
</dbReference>
<dbReference type="AlphaFoldDB" id="A0A7G9ZC47"/>
<feature type="domain" description="Pyruvate carboxyltransferase" evidence="5">
    <location>
        <begin position="17"/>
        <end position="321"/>
    </location>
</feature>
<dbReference type="GO" id="GO:0004419">
    <property type="term" value="F:hydroxymethylglutaryl-CoA lyase activity"/>
    <property type="evidence" value="ECO:0007669"/>
    <property type="project" value="TreeGrafter"/>
</dbReference>
<keyword evidence="3" id="KW-0456">Lyase</keyword>
<dbReference type="GO" id="GO:0004410">
    <property type="term" value="F:homocitrate synthase activity"/>
    <property type="evidence" value="ECO:0007669"/>
    <property type="project" value="UniProtKB-EC"/>
</dbReference>
<keyword evidence="6" id="KW-0012">Acyltransferase</keyword>
<dbReference type="SUPFAM" id="SSF51569">
    <property type="entry name" value="Aldolase"/>
    <property type="match status" value="1"/>
</dbReference>
<evidence type="ECO:0000256" key="3">
    <source>
        <dbReference type="ARBA" id="ARBA00023239"/>
    </source>
</evidence>
<dbReference type="Pfam" id="PF00682">
    <property type="entry name" value="HMGL-like"/>
    <property type="match status" value="1"/>
</dbReference>
<dbReference type="Gene3D" id="3.20.20.70">
    <property type="entry name" value="Aldolase class I"/>
    <property type="match status" value="1"/>
</dbReference>
<dbReference type="PANTHER" id="PTHR42738">
    <property type="entry name" value="HYDROXYMETHYLGLUTARYL-COA LYASE"/>
    <property type="match status" value="1"/>
</dbReference>
<sequence length="391" mass="43898">MSEYDIFKANTRMPKKVKLAEISIRDGIQHEEVWIPTAAKIYYLQELAFAGVTRLEVTNLGNPRGMPQFKDAEEVFKEIRGGIFEKRLTKRGMNKDDIEWTAITIREPAVDRAIEIKEKGYGPDRILMMVSTDEEHHFANSGTTLPAYWKEAERCIKKCKDANIKVNGTVSTIWGSPVSGPTKLEDAVEFTKRWLSIGADDIEHADHDGSAPPDQVYRYFSMIMDEIPNPELHVAHFHVTRGWGMANVLSALQAGIEIFEGTLGGTGGQPTNFLDRTPVPGTGAYYYKDPTVVGLVAFEDMCVMLDEMGIDIGGINIERVLELGALMEKTLGRRLRSEAILNGRIPKEPREEFKRPKLHSDKKKFGEKPGQLIPDGWPEKAEVPKEVLEGK</sequence>
<feature type="region of interest" description="Disordered" evidence="4">
    <location>
        <begin position="346"/>
        <end position="391"/>
    </location>
</feature>
<name>A0A7G9ZC47_9EURY</name>
<gene>
    <name evidence="6" type="ORF">BICGGCBA_00017</name>
</gene>
<comment type="similarity">
    <text evidence="1">Belongs to the HMG-CoA lyase family.</text>
</comment>
<evidence type="ECO:0000259" key="5">
    <source>
        <dbReference type="PROSITE" id="PS50991"/>
    </source>
</evidence>
<evidence type="ECO:0000256" key="4">
    <source>
        <dbReference type="SAM" id="MobiDB-lite"/>
    </source>
</evidence>
<dbReference type="PROSITE" id="PS50991">
    <property type="entry name" value="PYR_CT"/>
    <property type="match status" value="1"/>
</dbReference>
<evidence type="ECO:0000313" key="6">
    <source>
        <dbReference type="EMBL" id="QNO57831.1"/>
    </source>
</evidence>
<reference evidence="6" key="1">
    <citation type="submission" date="2020-06" db="EMBL/GenBank/DDBJ databases">
        <title>Unique genomic features of the anaerobic methanotrophic archaea.</title>
        <authorList>
            <person name="Chadwick G.L."/>
            <person name="Skennerton C.T."/>
            <person name="Laso-Perez R."/>
            <person name="Leu A.O."/>
            <person name="Speth D.R."/>
            <person name="Yu H."/>
            <person name="Morgan-Lang C."/>
            <person name="Hatzenpichler R."/>
            <person name="Goudeau D."/>
            <person name="Malmstrom R."/>
            <person name="Brazelton W.J."/>
            <person name="Woyke T."/>
            <person name="Hallam S.J."/>
            <person name="Tyson G.W."/>
            <person name="Wegener G."/>
            <person name="Boetius A."/>
            <person name="Orphan V."/>
        </authorList>
    </citation>
    <scope>NUCLEOTIDE SEQUENCE</scope>
</reference>
<evidence type="ECO:0000256" key="1">
    <source>
        <dbReference type="ARBA" id="ARBA00009405"/>
    </source>
</evidence>
<dbReference type="InterPro" id="IPR013785">
    <property type="entry name" value="Aldolase_TIM"/>
</dbReference>
<dbReference type="InterPro" id="IPR000891">
    <property type="entry name" value="PYR_CT"/>
</dbReference>
<dbReference type="EC" id="2.3.3.14" evidence="6"/>